<reference evidence="3" key="1">
    <citation type="submission" date="2020-01" db="EMBL/GenBank/DDBJ databases">
        <title>Genome sequence of Kobresia littledalei, the first chromosome-level genome in the family Cyperaceae.</title>
        <authorList>
            <person name="Qu G."/>
        </authorList>
    </citation>
    <scope>NUCLEOTIDE SEQUENCE</scope>
    <source>
        <strain evidence="3">C.B.Clarke</strain>
        <tissue evidence="3">Leaf</tissue>
    </source>
</reference>
<proteinExistence type="inferred from homology"/>
<sequence length="230" mass="24583">MDTLGPHRRTSSSDRYLILFSPPPASPKPDSILSKPASEDSPELQEDDIFSTNNGSGSDSSMLSGARSSNNIGASVTAASRRLVNLPDPPSGILALLHDTKQPIASSTASSLHRKATIASATSASTARMIPAPKPKVKDEYAMPHQSAPLNIPVGLPRKPRSGIWFDEAGGGDDYTDMSEMLPPHEIVARRMGNTPLTASSCLEGVGRTLKGRDLRRVRNAVWRQTGFLD</sequence>
<dbReference type="Pfam" id="PF04520">
    <property type="entry name" value="Senescence_reg"/>
    <property type="match status" value="1"/>
</dbReference>
<evidence type="ECO:0000256" key="2">
    <source>
        <dbReference type="SAM" id="MobiDB-lite"/>
    </source>
</evidence>
<feature type="compositionally biased region" description="Acidic residues" evidence="2">
    <location>
        <begin position="40"/>
        <end position="49"/>
    </location>
</feature>
<dbReference type="InterPro" id="IPR007608">
    <property type="entry name" value="Senescence_reg_S40"/>
</dbReference>
<name>A0A833QLB3_9POAL</name>
<dbReference type="AlphaFoldDB" id="A0A833QLB3"/>
<feature type="compositionally biased region" description="Polar residues" evidence="2">
    <location>
        <begin position="50"/>
        <end position="69"/>
    </location>
</feature>
<evidence type="ECO:0000313" key="4">
    <source>
        <dbReference type="Proteomes" id="UP000623129"/>
    </source>
</evidence>
<protein>
    <submittedName>
        <fullName evidence="3">Senescence regulator</fullName>
    </submittedName>
</protein>
<feature type="compositionally biased region" description="Basic residues" evidence="2">
    <location>
        <begin position="1"/>
        <end position="10"/>
    </location>
</feature>
<evidence type="ECO:0000256" key="1">
    <source>
        <dbReference type="ARBA" id="ARBA00034773"/>
    </source>
</evidence>
<organism evidence="3 4">
    <name type="scientific">Carex littledalei</name>
    <dbReference type="NCBI Taxonomy" id="544730"/>
    <lineage>
        <taxon>Eukaryota</taxon>
        <taxon>Viridiplantae</taxon>
        <taxon>Streptophyta</taxon>
        <taxon>Embryophyta</taxon>
        <taxon>Tracheophyta</taxon>
        <taxon>Spermatophyta</taxon>
        <taxon>Magnoliopsida</taxon>
        <taxon>Liliopsida</taxon>
        <taxon>Poales</taxon>
        <taxon>Cyperaceae</taxon>
        <taxon>Cyperoideae</taxon>
        <taxon>Cariceae</taxon>
        <taxon>Carex</taxon>
        <taxon>Carex subgen. Euthyceras</taxon>
    </lineage>
</organism>
<dbReference type="OrthoDB" id="684536at2759"/>
<accession>A0A833QLB3</accession>
<dbReference type="PANTHER" id="PTHR33083:SF114">
    <property type="entry name" value="OS10G0481000 PROTEIN"/>
    <property type="match status" value="1"/>
</dbReference>
<keyword evidence="4" id="KW-1185">Reference proteome</keyword>
<evidence type="ECO:0000313" key="3">
    <source>
        <dbReference type="EMBL" id="KAF3321803.1"/>
    </source>
</evidence>
<comment type="similarity">
    <text evidence="1">Belongs to the senescence regulator S40 family.</text>
</comment>
<gene>
    <name evidence="3" type="ORF">FCM35_KLT14019</name>
</gene>
<dbReference type="Proteomes" id="UP000623129">
    <property type="component" value="Unassembled WGS sequence"/>
</dbReference>
<comment type="caution">
    <text evidence="3">The sequence shown here is derived from an EMBL/GenBank/DDBJ whole genome shotgun (WGS) entry which is preliminary data.</text>
</comment>
<dbReference type="EMBL" id="SWLB01000026">
    <property type="protein sequence ID" value="KAF3321803.1"/>
    <property type="molecule type" value="Genomic_DNA"/>
</dbReference>
<dbReference type="PANTHER" id="PTHR33083">
    <property type="entry name" value="EXPRESSED PROTEIN"/>
    <property type="match status" value="1"/>
</dbReference>
<feature type="region of interest" description="Disordered" evidence="2">
    <location>
        <begin position="1"/>
        <end position="69"/>
    </location>
</feature>
<dbReference type="GO" id="GO:0010150">
    <property type="term" value="P:leaf senescence"/>
    <property type="evidence" value="ECO:0007669"/>
    <property type="project" value="UniProtKB-ARBA"/>
</dbReference>